<dbReference type="Gene3D" id="3.30.1950.10">
    <property type="entry name" value="wza like domain"/>
    <property type="match status" value="1"/>
</dbReference>
<evidence type="ECO:0000256" key="1">
    <source>
        <dbReference type="ARBA" id="ARBA00022729"/>
    </source>
</evidence>
<reference evidence="4" key="1">
    <citation type="submission" date="2020-11" db="EMBL/GenBank/DDBJ databases">
        <title>Genome of Flavobacterium soyangense.</title>
        <authorList>
            <person name="Liu Q."/>
            <person name="Xin Y.-H."/>
        </authorList>
    </citation>
    <scope>NUCLEOTIDE SEQUENCE</scope>
    <source>
        <strain evidence="4">CGMCC 1.13493</strain>
    </source>
</reference>
<dbReference type="PANTHER" id="PTHR33619">
    <property type="entry name" value="POLYSACCHARIDE EXPORT PROTEIN GFCE-RELATED"/>
    <property type="match status" value="1"/>
</dbReference>
<dbReference type="RefSeq" id="WP_194311455.1">
    <property type="nucleotide sequence ID" value="NZ_JADHEC010000010.1"/>
</dbReference>
<feature type="domain" description="Polysaccharide export protein N-terminal" evidence="3">
    <location>
        <begin position="47"/>
        <end position="140"/>
    </location>
</feature>
<evidence type="ECO:0000313" key="4">
    <source>
        <dbReference type="EMBL" id="MBF2708196.1"/>
    </source>
</evidence>
<keyword evidence="2" id="KW-0812">Transmembrane</keyword>
<dbReference type="EMBL" id="JADHEC010000010">
    <property type="protein sequence ID" value="MBF2708196.1"/>
    <property type="molecule type" value="Genomic_DNA"/>
</dbReference>
<comment type="caution">
    <text evidence="4">The sequence shown here is derived from an EMBL/GenBank/DDBJ whole genome shotgun (WGS) entry which is preliminary data.</text>
</comment>
<dbReference type="Pfam" id="PF02563">
    <property type="entry name" value="Poly_export"/>
    <property type="match status" value="1"/>
</dbReference>
<dbReference type="PROSITE" id="PS51257">
    <property type="entry name" value="PROKAR_LIPOPROTEIN"/>
    <property type="match status" value="1"/>
</dbReference>
<dbReference type="PANTHER" id="PTHR33619:SF3">
    <property type="entry name" value="POLYSACCHARIDE EXPORT PROTEIN GFCE-RELATED"/>
    <property type="match status" value="1"/>
</dbReference>
<sequence>MNKSVLYILLGISLFFTSCIPVKDLVYLQNKSGTPADVPISEVMLKPYRLQVNDVLSITIKADDPKLVSIFNPTNKGETDNAGSSLYFSGYTVDDHGNIRIPVLGEINAIGFTVEELRLKIEKQLLDDYFKKEANIFVIVRLAGFKYTINGEVGSVGTKFLFQDHVNIMEAVANSGDITITGNRKAVTIIRQLPSGTEMHDIDLTDINVMRSPYYNLQPNDYIYVKPLKQKTWGTGKTGIESIGTIITLISLFTTSLVLLKL</sequence>
<keyword evidence="2" id="KW-1133">Transmembrane helix</keyword>
<accession>A0A930XVD7</accession>
<evidence type="ECO:0000313" key="5">
    <source>
        <dbReference type="Proteomes" id="UP000646211"/>
    </source>
</evidence>
<feature type="transmembrane region" description="Helical" evidence="2">
    <location>
        <begin position="242"/>
        <end position="260"/>
    </location>
</feature>
<proteinExistence type="predicted"/>
<organism evidence="4 5">
    <name type="scientific">Flavobacterium soyangense</name>
    <dbReference type="NCBI Taxonomy" id="2023265"/>
    <lineage>
        <taxon>Bacteria</taxon>
        <taxon>Pseudomonadati</taxon>
        <taxon>Bacteroidota</taxon>
        <taxon>Flavobacteriia</taxon>
        <taxon>Flavobacteriales</taxon>
        <taxon>Flavobacteriaceae</taxon>
        <taxon>Flavobacterium</taxon>
    </lineage>
</organism>
<protein>
    <submittedName>
        <fullName evidence="4">Polysaccharide biosynthesis/export family protein</fullName>
    </submittedName>
</protein>
<evidence type="ECO:0000259" key="3">
    <source>
        <dbReference type="Pfam" id="PF02563"/>
    </source>
</evidence>
<dbReference type="AlphaFoldDB" id="A0A930XVD7"/>
<dbReference type="InterPro" id="IPR003715">
    <property type="entry name" value="Poly_export_N"/>
</dbReference>
<gene>
    <name evidence="4" type="ORF">IR213_06285</name>
</gene>
<dbReference type="InterPro" id="IPR049712">
    <property type="entry name" value="Poly_export"/>
</dbReference>
<keyword evidence="2" id="KW-0472">Membrane</keyword>
<name>A0A930XVD7_9FLAO</name>
<evidence type="ECO:0000256" key="2">
    <source>
        <dbReference type="SAM" id="Phobius"/>
    </source>
</evidence>
<keyword evidence="1" id="KW-0732">Signal</keyword>
<dbReference type="GO" id="GO:0015159">
    <property type="term" value="F:polysaccharide transmembrane transporter activity"/>
    <property type="evidence" value="ECO:0007669"/>
    <property type="project" value="InterPro"/>
</dbReference>
<dbReference type="Proteomes" id="UP000646211">
    <property type="component" value="Unassembled WGS sequence"/>
</dbReference>
<keyword evidence="5" id="KW-1185">Reference proteome</keyword>